<evidence type="ECO:0000313" key="2">
    <source>
        <dbReference type="WBParaSite" id="jg23949"/>
    </source>
</evidence>
<proteinExistence type="predicted"/>
<name>A0A915DWK6_9BILA</name>
<accession>A0A915DWK6</accession>
<protein>
    <submittedName>
        <fullName evidence="2">Uncharacterized protein</fullName>
    </submittedName>
</protein>
<organism evidence="1 2">
    <name type="scientific">Ditylenchus dipsaci</name>
    <dbReference type="NCBI Taxonomy" id="166011"/>
    <lineage>
        <taxon>Eukaryota</taxon>
        <taxon>Metazoa</taxon>
        <taxon>Ecdysozoa</taxon>
        <taxon>Nematoda</taxon>
        <taxon>Chromadorea</taxon>
        <taxon>Rhabditida</taxon>
        <taxon>Tylenchina</taxon>
        <taxon>Tylenchomorpha</taxon>
        <taxon>Sphaerularioidea</taxon>
        <taxon>Anguinidae</taxon>
        <taxon>Anguininae</taxon>
        <taxon>Ditylenchus</taxon>
    </lineage>
</organism>
<dbReference type="WBParaSite" id="jg23949">
    <property type="protein sequence ID" value="jg23949"/>
    <property type="gene ID" value="jg23949"/>
</dbReference>
<dbReference type="Proteomes" id="UP000887574">
    <property type="component" value="Unplaced"/>
</dbReference>
<keyword evidence="1" id="KW-1185">Reference proteome</keyword>
<sequence length="179" mass="20625">MIFRHRSSFEKEVAKETNDEEIFERIYDRCYFKRALDNGSLNLPLRINLQALRKYRHSFSRDGAFPLGEHLIKTYSRKQLSIEERIYNYSDRVADNIVKAISCLHNYLIDERSGNHLAGVDTGLANEDNGLCRRELQQPLQQGQLGRRGANQTSAEVNLIRENSVSFGCDEGSVGWQNE</sequence>
<dbReference type="AlphaFoldDB" id="A0A915DWK6"/>
<reference evidence="2" key="1">
    <citation type="submission" date="2022-11" db="UniProtKB">
        <authorList>
            <consortium name="WormBaseParasite"/>
        </authorList>
    </citation>
    <scope>IDENTIFICATION</scope>
</reference>
<evidence type="ECO:0000313" key="1">
    <source>
        <dbReference type="Proteomes" id="UP000887574"/>
    </source>
</evidence>